<dbReference type="NCBIfam" id="TIGR01764">
    <property type="entry name" value="excise"/>
    <property type="match status" value="1"/>
</dbReference>
<feature type="domain" description="Helix-turn-helix" evidence="2">
    <location>
        <begin position="5"/>
        <end position="53"/>
    </location>
</feature>
<dbReference type="PANTHER" id="PTHR38431">
    <property type="entry name" value="BLL2305 PROTEIN"/>
    <property type="match status" value="1"/>
</dbReference>
<evidence type="ECO:0000313" key="4">
    <source>
        <dbReference type="Proteomes" id="UP000616595"/>
    </source>
</evidence>
<dbReference type="InterPro" id="IPR041657">
    <property type="entry name" value="HTH_17"/>
</dbReference>
<evidence type="ECO:0000259" key="1">
    <source>
        <dbReference type="Pfam" id="PF12727"/>
    </source>
</evidence>
<evidence type="ECO:0000313" key="3">
    <source>
        <dbReference type="EMBL" id="MBC3888830.1"/>
    </source>
</evidence>
<dbReference type="PANTHER" id="PTHR38431:SF1">
    <property type="entry name" value="BLL2305 PROTEIN"/>
    <property type="match status" value="1"/>
</dbReference>
<dbReference type="EMBL" id="WJBD01000012">
    <property type="protein sequence ID" value="MBC3888830.1"/>
    <property type="molecule type" value="Genomic_DNA"/>
</dbReference>
<comment type="caution">
    <text evidence="3">The sequence shown here is derived from an EMBL/GenBank/DDBJ whole genome shotgun (WGS) entry which is preliminary data.</text>
</comment>
<dbReference type="Pfam" id="PF12727">
    <property type="entry name" value="PBP_like"/>
    <property type="match status" value="1"/>
</dbReference>
<accession>A0A923KWV6</accession>
<dbReference type="SUPFAM" id="SSF53850">
    <property type="entry name" value="Periplasmic binding protein-like II"/>
    <property type="match status" value="1"/>
</dbReference>
<dbReference type="InterPro" id="IPR010093">
    <property type="entry name" value="SinI_DNA-bd"/>
</dbReference>
<evidence type="ECO:0000259" key="2">
    <source>
        <dbReference type="Pfam" id="PF12728"/>
    </source>
</evidence>
<dbReference type="RefSeq" id="WP_148566118.1">
    <property type="nucleotide sequence ID" value="NZ_RXYA01000003.1"/>
</dbReference>
<dbReference type="OrthoDB" id="9804758at2"/>
<proteinExistence type="predicted"/>
<dbReference type="Gene3D" id="3.40.190.10">
    <property type="entry name" value="Periplasmic binding protein-like II"/>
    <property type="match status" value="1"/>
</dbReference>
<dbReference type="GO" id="GO:0003677">
    <property type="term" value="F:DNA binding"/>
    <property type="evidence" value="ECO:0007669"/>
    <property type="project" value="InterPro"/>
</dbReference>
<dbReference type="Pfam" id="PF12728">
    <property type="entry name" value="HTH_17"/>
    <property type="match status" value="1"/>
</dbReference>
<dbReference type="Proteomes" id="UP000616595">
    <property type="component" value="Unassembled WGS sequence"/>
</dbReference>
<reference evidence="3" key="2">
    <citation type="submission" date="2020-10" db="EMBL/GenBank/DDBJ databases">
        <title>Comparative genomics of the Acetobacterium genus.</title>
        <authorList>
            <person name="Marshall C."/>
            <person name="May H."/>
            <person name="Norman S."/>
        </authorList>
    </citation>
    <scope>NUCLEOTIDE SEQUENCE</scope>
    <source>
        <strain evidence="3">DER-2019</strain>
    </source>
</reference>
<keyword evidence="4" id="KW-1185">Reference proteome</keyword>
<feature type="domain" description="PBP" evidence="1">
    <location>
        <begin position="108"/>
        <end position="298"/>
    </location>
</feature>
<dbReference type="AlphaFoldDB" id="A0A923KWV6"/>
<name>A0A923KWV6_9FIRM</name>
<reference evidence="3" key="1">
    <citation type="submission" date="2019-10" db="EMBL/GenBank/DDBJ databases">
        <authorList>
            <person name="Ross D.E."/>
            <person name="Gulliver D."/>
        </authorList>
    </citation>
    <scope>NUCLEOTIDE SEQUENCE</scope>
    <source>
        <strain evidence="3">DER-2019</strain>
    </source>
</reference>
<gene>
    <name evidence="3" type="ORF">GH810_10950</name>
</gene>
<protein>
    <submittedName>
        <fullName evidence="3">Helix-turn-helix domain-containing protein</fullName>
    </submittedName>
</protein>
<sequence length="323" mass="36653">MEKDLLSAQEVADILKIARNTVYALIKRGELSSSKVGKQVRISRDEVESYLKRTMNIDTNREKASKKSNIPVEESNNRTLNQNMNETIRGNNGFIICGQDISLDVLINHLNNRNDSLQIYRSYLSSYNGIYALYQGKVNLVTAHMWDGEVNDYNISYIKKMMPGIPALIMRIGKRQQGLYVQRNNPKNINNWKDLKRSDLTIVNREKGSGTRILLDEKLRLEGIDGEKIEGYFRECKSHLAVANIVSRGGADVGIGSETGCMNIQGVEFIPLQTECYDLVIRLSDADKQPYKTVIEIVTSESFKMDLQNILNYDTSETGRIVE</sequence>
<dbReference type="InterPro" id="IPR024370">
    <property type="entry name" value="PBP_domain"/>
</dbReference>
<organism evidence="3 4">
    <name type="scientific">Acetobacterium paludosum</name>
    <dbReference type="NCBI Taxonomy" id="52693"/>
    <lineage>
        <taxon>Bacteria</taxon>
        <taxon>Bacillati</taxon>
        <taxon>Bacillota</taxon>
        <taxon>Clostridia</taxon>
        <taxon>Eubacteriales</taxon>
        <taxon>Eubacteriaceae</taxon>
        <taxon>Acetobacterium</taxon>
    </lineage>
</organism>